<evidence type="ECO:0000313" key="3">
    <source>
        <dbReference type="Proteomes" id="UP001223016"/>
    </source>
</evidence>
<evidence type="ECO:0000256" key="1">
    <source>
        <dbReference type="SAM" id="Phobius"/>
    </source>
</evidence>
<feature type="transmembrane region" description="Helical" evidence="1">
    <location>
        <begin position="113"/>
        <end position="132"/>
    </location>
</feature>
<comment type="caution">
    <text evidence="2">The sequence shown here is derived from an EMBL/GenBank/DDBJ whole genome shotgun (WGS) entry which is preliminary data.</text>
</comment>
<accession>A0ABT9CMT0</accession>
<name>A0ABT9CMT0_9PSED</name>
<feature type="transmembrane region" description="Helical" evidence="1">
    <location>
        <begin position="91"/>
        <end position="107"/>
    </location>
</feature>
<keyword evidence="3" id="KW-1185">Reference proteome</keyword>
<protein>
    <submittedName>
        <fullName evidence="2">Uncharacterized protein</fullName>
    </submittedName>
</protein>
<reference evidence="2 3" key="1">
    <citation type="submission" date="2023-07" db="EMBL/GenBank/DDBJ databases">
        <title>Identification of four novel Pseudomonas species associated with bacterial leaf spot of cucurbits.</title>
        <authorList>
            <person name="Fullem K.R."/>
        </authorList>
    </citation>
    <scope>NUCLEOTIDE SEQUENCE [LARGE SCALE GENOMIC DNA]</scope>
    <source>
        <strain evidence="2 3">KFB 138</strain>
    </source>
</reference>
<proteinExistence type="predicted"/>
<gene>
    <name evidence="2" type="ORF">Q6A51_08450</name>
</gene>
<dbReference type="EMBL" id="JAUQOO010000005">
    <property type="protein sequence ID" value="MDO7926803.1"/>
    <property type="molecule type" value="Genomic_DNA"/>
</dbReference>
<keyword evidence="1" id="KW-0472">Membrane</keyword>
<dbReference type="RefSeq" id="WP_304574540.1">
    <property type="nucleotide sequence ID" value="NZ_JAUQOO010000005.1"/>
</dbReference>
<dbReference type="Proteomes" id="UP001223016">
    <property type="component" value="Unassembled WGS sequence"/>
</dbReference>
<keyword evidence="1" id="KW-0812">Transmembrane</keyword>
<feature type="transmembrane region" description="Helical" evidence="1">
    <location>
        <begin position="61"/>
        <end position="84"/>
    </location>
</feature>
<feature type="transmembrane region" description="Helical" evidence="1">
    <location>
        <begin position="21"/>
        <end position="41"/>
    </location>
</feature>
<organism evidence="2 3">
    <name type="scientific">Pseudomonas serbiensis</name>
    <dbReference type="NCBI Taxonomy" id="3064350"/>
    <lineage>
        <taxon>Bacteria</taxon>
        <taxon>Pseudomonadati</taxon>
        <taxon>Pseudomonadota</taxon>
        <taxon>Gammaproteobacteria</taxon>
        <taxon>Pseudomonadales</taxon>
        <taxon>Pseudomonadaceae</taxon>
        <taxon>Pseudomonas</taxon>
    </lineage>
</organism>
<keyword evidence="1" id="KW-1133">Transmembrane helix</keyword>
<evidence type="ECO:0000313" key="2">
    <source>
        <dbReference type="EMBL" id="MDO7926803.1"/>
    </source>
</evidence>
<sequence length="149" mass="16364">MEVLRLETMPATKFTVLEKMMTRVITGLVIHFFACVAYVVVNYYGVSLYKYVFDGLTARGASIGMAMYLIFYVFVAVNFIVALIPRLTIKLAILFFMVGAILTYLLPLYPVRALAYSVLTGGLTVVAIFVSGKVTGVVSARRAGRGVDI</sequence>